<evidence type="ECO:0000313" key="3">
    <source>
        <dbReference type="Proteomes" id="UP000077315"/>
    </source>
</evidence>
<evidence type="ECO:0000313" key="2">
    <source>
        <dbReference type="EMBL" id="OAD80845.1"/>
    </source>
</evidence>
<reference evidence="3" key="1">
    <citation type="submission" date="2015-06" db="EMBL/GenBank/DDBJ databases">
        <title>Expansion of signal transduction pathways in fungi by whole-genome duplication.</title>
        <authorList>
            <consortium name="DOE Joint Genome Institute"/>
            <person name="Corrochano L.M."/>
            <person name="Kuo A."/>
            <person name="Marcet-Houben M."/>
            <person name="Polaino S."/>
            <person name="Salamov A."/>
            <person name="Villalobos J.M."/>
            <person name="Alvarez M.I."/>
            <person name="Avalos J."/>
            <person name="Benito E.P."/>
            <person name="Benoit I."/>
            <person name="Burger G."/>
            <person name="Camino L.P."/>
            <person name="Canovas D."/>
            <person name="Cerda-Olmedo E."/>
            <person name="Cheng J.-F."/>
            <person name="Dominguez A."/>
            <person name="Elias M."/>
            <person name="Eslava A.P."/>
            <person name="Glaser F."/>
            <person name="Grimwood J."/>
            <person name="Gutierrez G."/>
            <person name="Heitman J."/>
            <person name="Henrissat B."/>
            <person name="Iturriaga E.A."/>
            <person name="Lang B.F."/>
            <person name="Lavin J.L."/>
            <person name="Lee S."/>
            <person name="Li W."/>
            <person name="Lindquist E."/>
            <person name="Lopez-Garcia S."/>
            <person name="Luque E.M."/>
            <person name="Marcos A.T."/>
            <person name="Martin J."/>
            <person name="McCluskey K."/>
            <person name="Medina H.R."/>
            <person name="Miralles-Duran A."/>
            <person name="Miyazaki A."/>
            <person name="Munoz-Torres E."/>
            <person name="Oguiza J.A."/>
            <person name="Ohm R."/>
            <person name="Olmedo M."/>
            <person name="Orejas M."/>
            <person name="Ortiz-Castellanos L."/>
            <person name="Pisabarro A.G."/>
            <person name="Rodriguez-Romero J."/>
            <person name="Ruiz-Herrera J."/>
            <person name="Ruiz-Vazquez R."/>
            <person name="Sanz C."/>
            <person name="Schackwitz W."/>
            <person name="Schmutz J."/>
            <person name="Shahriari M."/>
            <person name="Shelest E."/>
            <person name="Silva-Franco F."/>
            <person name="Soanes D."/>
            <person name="Syed K."/>
            <person name="Tagua V.G."/>
            <person name="Talbot N.J."/>
            <person name="Thon M."/>
            <person name="De vries R.P."/>
            <person name="Wiebenga A."/>
            <person name="Yadav J.S."/>
            <person name="Braun E.L."/>
            <person name="Baker S."/>
            <person name="Garre V."/>
            <person name="Horwitz B."/>
            <person name="Torres-Martinez S."/>
            <person name="Idnurm A."/>
            <person name="Herrera-Estrella A."/>
            <person name="Gabaldon T."/>
            <person name="Grigoriev I.V."/>
        </authorList>
    </citation>
    <scope>NUCLEOTIDE SEQUENCE [LARGE SCALE GENOMIC DNA]</scope>
    <source>
        <strain evidence="3">NRRL 1555(-)</strain>
    </source>
</reference>
<dbReference type="EMBL" id="KV440971">
    <property type="protein sequence ID" value="OAD80845.1"/>
    <property type="molecule type" value="Genomic_DNA"/>
</dbReference>
<dbReference type="AlphaFoldDB" id="A0A162YI48"/>
<keyword evidence="1" id="KW-0812">Transmembrane</keyword>
<dbReference type="Proteomes" id="UP000077315">
    <property type="component" value="Unassembled WGS sequence"/>
</dbReference>
<keyword evidence="1" id="KW-1133">Transmembrane helix</keyword>
<dbReference type="RefSeq" id="XP_018298885.1">
    <property type="nucleotide sequence ID" value="XM_018434407.1"/>
</dbReference>
<proteinExistence type="predicted"/>
<sequence>MAPIRKPTVRKECRCSICKSKTLGFDCVSVKTFKRHQEKDNHDITHVQTPHEDTCDTISSAVSEPVNQEEDSFEFEQEDVEMNSELRNLNDTNDILDIQTRNQPFSETDCVFGPEDNVQYTSDTYEEEYEDEFDVEMDNDEDSLLESISELNLIHQFIVISVALFVSLYIVDEGAVILIAIINKILQFLFDPFRLPVSVAGLKRLAGFEVLTSGVKKYVACSECHAIYDNEAAPLCCTSPNFVAHGVRWSELHRLQYFDIVRCTIIDSMHNLFLGTAKRMLERWVADGLIDDKKLIAMQKAVEKVVLPPNYTSLGTKIAKGFPYMQADEWKSWCLVYSPVVLRDVLPLPEFKNWIEFVNACRYFTKPSVSEEDIEKGHKCLEEFCKGCETLYDLDLLSPNMHLHLHLRQTMIDFGPVYGYWLFSFERYNSVLKNIKTNRRNGFESTFMRQFIEESWKGDFVHRLLKPMHALACFEIFDKFTTNNNNTNTNTNTNIYLSHSFSISEYLEASQNLSMIIRGNEPLPPSALPLKTRPLSFIPKHEYDCLVGYYQAAYKNPQISGCKDVIDDSPFVNDWIEMVKSIDLLGQSYKGCIGTNGRGSYIQAYFTERTGSEHAYVGEIQYLFVHNFRPTVSSLTYRNPHSSQHVFAFVKWFKSTSDKTRELEGVELLQDEFYKQDFQSILPVHRILLTVAIVDYKTTKNVNKKLAIPLPKKIYY</sequence>
<keyword evidence="3" id="KW-1185">Reference proteome</keyword>
<organism evidence="2 3">
    <name type="scientific">Phycomyces blakesleeanus (strain ATCC 8743b / DSM 1359 / FGSC 10004 / NBRC 33097 / NRRL 1555)</name>
    <dbReference type="NCBI Taxonomy" id="763407"/>
    <lineage>
        <taxon>Eukaryota</taxon>
        <taxon>Fungi</taxon>
        <taxon>Fungi incertae sedis</taxon>
        <taxon>Mucoromycota</taxon>
        <taxon>Mucoromycotina</taxon>
        <taxon>Mucoromycetes</taxon>
        <taxon>Mucorales</taxon>
        <taxon>Phycomycetaceae</taxon>
        <taxon>Phycomyces</taxon>
    </lineage>
</organism>
<protein>
    <recommendedName>
        <fullName evidence="4">Transposase domain-containing protein</fullName>
    </recommendedName>
</protein>
<dbReference type="GeneID" id="28995313"/>
<dbReference type="OrthoDB" id="3263820at2759"/>
<feature type="transmembrane region" description="Helical" evidence="1">
    <location>
        <begin position="157"/>
        <end position="182"/>
    </location>
</feature>
<dbReference type="VEuPathDB" id="FungiDB:PHYBLDRAFT_161482"/>
<gene>
    <name evidence="2" type="ORF">PHYBLDRAFT_161482</name>
</gene>
<dbReference type="PANTHER" id="PTHR46579:SF2">
    <property type="entry name" value="C2H2-TYPE DOMAIN-CONTAINING PROTEIN"/>
    <property type="match status" value="1"/>
</dbReference>
<dbReference type="STRING" id="763407.A0A162YI48"/>
<name>A0A162YI48_PHYB8</name>
<evidence type="ECO:0000256" key="1">
    <source>
        <dbReference type="SAM" id="Phobius"/>
    </source>
</evidence>
<accession>A0A162YI48</accession>
<keyword evidence="1" id="KW-0472">Membrane</keyword>
<dbReference type="PANTHER" id="PTHR46579">
    <property type="entry name" value="F5/8 TYPE C DOMAIN-CONTAINING PROTEIN-RELATED"/>
    <property type="match status" value="1"/>
</dbReference>
<evidence type="ECO:0008006" key="4">
    <source>
        <dbReference type="Google" id="ProtNLM"/>
    </source>
</evidence>
<dbReference type="InParanoid" id="A0A162YI48"/>